<evidence type="ECO:0000313" key="3">
    <source>
        <dbReference type="Proteomes" id="UP001236369"/>
    </source>
</evidence>
<name>A0ABU0HKD3_9HYPH</name>
<dbReference type="Proteomes" id="UP001236369">
    <property type="component" value="Unassembled WGS sequence"/>
</dbReference>
<accession>A0ABU0HKD3</accession>
<feature type="transmembrane region" description="Helical" evidence="1">
    <location>
        <begin position="61"/>
        <end position="81"/>
    </location>
</feature>
<dbReference type="EMBL" id="JAUSVV010000004">
    <property type="protein sequence ID" value="MDQ0442773.1"/>
    <property type="molecule type" value="Genomic_DNA"/>
</dbReference>
<evidence type="ECO:0000313" key="2">
    <source>
        <dbReference type="EMBL" id="MDQ0442773.1"/>
    </source>
</evidence>
<proteinExistence type="predicted"/>
<keyword evidence="1" id="KW-0812">Transmembrane</keyword>
<comment type="caution">
    <text evidence="2">The sequence shown here is derived from an EMBL/GenBank/DDBJ whole genome shotgun (WGS) entry which is preliminary data.</text>
</comment>
<dbReference type="RefSeq" id="WP_238247871.1">
    <property type="nucleotide sequence ID" value="NZ_BPQX01000014.1"/>
</dbReference>
<sequence>MDALFTSGRIVDFVLGGVLAEAVLLVVLCRGLRRFAPFAATLAAGAALMLALRAALTGAPWPAIAGWMLVGLAAHCVDLALRRKSFAAAESPARDAWPQGHG</sequence>
<evidence type="ECO:0000256" key="1">
    <source>
        <dbReference type="SAM" id="Phobius"/>
    </source>
</evidence>
<feature type="transmembrane region" description="Helical" evidence="1">
    <location>
        <begin position="35"/>
        <end position="55"/>
    </location>
</feature>
<keyword evidence="1" id="KW-1133">Transmembrane helix</keyword>
<keyword evidence="1" id="KW-0472">Membrane</keyword>
<feature type="transmembrane region" description="Helical" evidence="1">
    <location>
        <begin position="6"/>
        <end position="28"/>
    </location>
</feature>
<protein>
    <submittedName>
        <fullName evidence="2">Uncharacterized protein</fullName>
    </submittedName>
</protein>
<organism evidence="2 3">
    <name type="scientific">Methylobacterium persicinum</name>
    <dbReference type="NCBI Taxonomy" id="374426"/>
    <lineage>
        <taxon>Bacteria</taxon>
        <taxon>Pseudomonadati</taxon>
        <taxon>Pseudomonadota</taxon>
        <taxon>Alphaproteobacteria</taxon>
        <taxon>Hyphomicrobiales</taxon>
        <taxon>Methylobacteriaceae</taxon>
        <taxon>Methylobacterium</taxon>
    </lineage>
</organism>
<keyword evidence="3" id="KW-1185">Reference proteome</keyword>
<gene>
    <name evidence="2" type="ORF">QO016_002270</name>
</gene>
<reference evidence="2 3" key="1">
    <citation type="submission" date="2023-07" db="EMBL/GenBank/DDBJ databases">
        <title>Genomic Encyclopedia of Type Strains, Phase IV (KMG-IV): sequencing the most valuable type-strain genomes for metagenomic binning, comparative biology and taxonomic classification.</title>
        <authorList>
            <person name="Goeker M."/>
        </authorList>
    </citation>
    <scope>NUCLEOTIDE SEQUENCE [LARGE SCALE GENOMIC DNA]</scope>
    <source>
        <strain evidence="2 3">DSM 19562</strain>
    </source>
</reference>